<keyword evidence="2" id="KW-0418">Kinase</keyword>
<gene>
    <name evidence="2" type="ORF">SAMN04487859_11727</name>
</gene>
<dbReference type="AlphaFoldDB" id="A0A1I5ET10"/>
<dbReference type="SUPFAM" id="SSF56112">
    <property type="entry name" value="Protein kinase-like (PK-like)"/>
    <property type="match status" value="1"/>
</dbReference>
<protein>
    <submittedName>
        <fullName evidence="2">Predicted kinase, aminoglycoside phosphotransferase (APT) family</fullName>
    </submittedName>
</protein>
<feature type="domain" description="Aminoglycoside phosphotransferase" evidence="1">
    <location>
        <begin position="31"/>
        <end position="242"/>
    </location>
</feature>
<dbReference type="Gene3D" id="3.90.1200.10">
    <property type="match status" value="1"/>
</dbReference>
<sequence>MQATLSDCARDTLADLVTARGLSTVKALWVALDGGRTNQTWRVTDGSRQIVVKLYAQDTRNPLFPNNPTSEIQALRHLEGHTLAPKLVDHFATPLGQCVIYEHLRGRTWRSDPAQAAKLMKRLHHVDAPEGLRTAPDGSLALHRQGEMILRMCPPSEAGRARDLLPETEVPPSGATCLLHGDPVPGNIIGEGRDLRLIDWQCPAVGDPCEDIAIFLSPAMQLAYRGTALSLAEKQVFLTAYGDANTLKRYANIAPWYHWRMLAYCLWQYARGDLQAEIRAKAEIRALKQIAQGQP</sequence>
<dbReference type="InterPro" id="IPR002575">
    <property type="entry name" value="Aminoglycoside_PTrfase"/>
</dbReference>
<dbReference type="EMBL" id="FOVP01000017">
    <property type="protein sequence ID" value="SFO14665.1"/>
    <property type="molecule type" value="Genomic_DNA"/>
</dbReference>
<dbReference type="InterPro" id="IPR011009">
    <property type="entry name" value="Kinase-like_dom_sf"/>
</dbReference>
<dbReference type="GO" id="GO:0016301">
    <property type="term" value="F:kinase activity"/>
    <property type="evidence" value="ECO:0007669"/>
    <property type="project" value="UniProtKB-KW"/>
</dbReference>
<reference evidence="3" key="1">
    <citation type="submission" date="2016-10" db="EMBL/GenBank/DDBJ databases">
        <authorList>
            <person name="Varghese N."/>
            <person name="Submissions S."/>
        </authorList>
    </citation>
    <scope>NUCLEOTIDE SEQUENCE [LARGE SCALE GENOMIC DNA]</scope>
    <source>
        <strain evidence="3">DSM 28463</strain>
    </source>
</reference>
<evidence type="ECO:0000313" key="3">
    <source>
        <dbReference type="Proteomes" id="UP000198599"/>
    </source>
</evidence>
<dbReference type="STRING" id="1005928.SAMN04487859_11727"/>
<accession>A0A1I5ET10</accession>
<proteinExistence type="predicted"/>
<dbReference type="RefSeq" id="WP_092840604.1">
    <property type="nucleotide sequence ID" value="NZ_FOVP01000017.1"/>
</dbReference>
<evidence type="ECO:0000259" key="1">
    <source>
        <dbReference type="Pfam" id="PF01636"/>
    </source>
</evidence>
<keyword evidence="2" id="KW-0808">Transferase</keyword>
<dbReference type="OrthoDB" id="7334546at2"/>
<dbReference type="Proteomes" id="UP000198599">
    <property type="component" value="Unassembled WGS sequence"/>
</dbReference>
<organism evidence="2 3">
    <name type="scientific">Roseovarius lutimaris</name>
    <dbReference type="NCBI Taxonomy" id="1005928"/>
    <lineage>
        <taxon>Bacteria</taxon>
        <taxon>Pseudomonadati</taxon>
        <taxon>Pseudomonadota</taxon>
        <taxon>Alphaproteobacteria</taxon>
        <taxon>Rhodobacterales</taxon>
        <taxon>Roseobacteraceae</taxon>
        <taxon>Roseovarius</taxon>
    </lineage>
</organism>
<dbReference type="Pfam" id="PF01636">
    <property type="entry name" value="APH"/>
    <property type="match status" value="1"/>
</dbReference>
<evidence type="ECO:0000313" key="2">
    <source>
        <dbReference type="EMBL" id="SFO14665.1"/>
    </source>
</evidence>
<keyword evidence="3" id="KW-1185">Reference proteome</keyword>
<name>A0A1I5ET10_9RHOB</name>